<feature type="region of interest" description="Disordered" evidence="1">
    <location>
        <begin position="47"/>
        <end position="78"/>
    </location>
</feature>
<feature type="compositionally biased region" description="Polar residues" evidence="1">
    <location>
        <begin position="48"/>
        <end position="65"/>
    </location>
</feature>
<keyword evidence="3" id="KW-1185">Reference proteome</keyword>
<gene>
    <name evidence="2" type="ORF">C0Q70_19208</name>
</gene>
<sequence>MEETCAHVLEDPLRVTSACDPTVTPTDTVAPPLLLVLRLRALVWRTAGPQQTVPKGSQEAMQTTRQTDRTHRPTHGQT</sequence>
<comment type="caution">
    <text evidence="2">The sequence shown here is derived from an EMBL/GenBank/DDBJ whole genome shotgun (WGS) entry which is preliminary data.</text>
</comment>
<dbReference type="EMBL" id="PZQS01000012">
    <property type="protein sequence ID" value="PVD21042.1"/>
    <property type="molecule type" value="Genomic_DNA"/>
</dbReference>
<protein>
    <submittedName>
        <fullName evidence="2">Uncharacterized protein</fullName>
    </submittedName>
</protein>
<proteinExistence type="predicted"/>
<dbReference type="AlphaFoldDB" id="A0A2T7NIR1"/>
<reference evidence="2 3" key="1">
    <citation type="submission" date="2018-04" db="EMBL/GenBank/DDBJ databases">
        <title>The genome of golden apple snail Pomacea canaliculata provides insight into stress tolerance and invasive adaptation.</title>
        <authorList>
            <person name="Liu C."/>
            <person name="Liu B."/>
            <person name="Ren Y."/>
            <person name="Zhang Y."/>
            <person name="Wang H."/>
            <person name="Li S."/>
            <person name="Jiang F."/>
            <person name="Yin L."/>
            <person name="Zhang G."/>
            <person name="Qian W."/>
            <person name="Fan W."/>
        </authorList>
    </citation>
    <scope>NUCLEOTIDE SEQUENCE [LARGE SCALE GENOMIC DNA]</scope>
    <source>
        <strain evidence="2">SZHN2017</strain>
        <tissue evidence="2">Muscle</tissue>
    </source>
</reference>
<evidence type="ECO:0000313" key="2">
    <source>
        <dbReference type="EMBL" id="PVD21042.1"/>
    </source>
</evidence>
<evidence type="ECO:0000313" key="3">
    <source>
        <dbReference type="Proteomes" id="UP000245119"/>
    </source>
</evidence>
<name>A0A2T7NIR1_POMCA</name>
<accession>A0A2T7NIR1</accession>
<organism evidence="2 3">
    <name type="scientific">Pomacea canaliculata</name>
    <name type="common">Golden apple snail</name>
    <dbReference type="NCBI Taxonomy" id="400727"/>
    <lineage>
        <taxon>Eukaryota</taxon>
        <taxon>Metazoa</taxon>
        <taxon>Spiralia</taxon>
        <taxon>Lophotrochozoa</taxon>
        <taxon>Mollusca</taxon>
        <taxon>Gastropoda</taxon>
        <taxon>Caenogastropoda</taxon>
        <taxon>Architaenioglossa</taxon>
        <taxon>Ampullarioidea</taxon>
        <taxon>Ampullariidae</taxon>
        <taxon>Pomacea</taxon>
    </lineage>
</organism>
<dbReference type="Proteomes" id="UP000245119">
    <property type="component" value="Linkage Group LG12"/>
</dbReference>
<evidence type="ECO:0000256" key="1">
    <source>
        <dbReference type="SAM" id="MobiDB-lite"/>
    </source>
</evidence>